<evidence type="ECO:0000256" key="3">
    <source>
        <dbReference type="ARBA" id="ARBA00022677"/>
    </source>
</evidence>
<evidence type="ECO:0000256" key="4">
    <source>
        <dbReference type="ARBA" id="ARBA00022801"/>
    </source>
</evidence>
<keyword evidence="7" id="KW-1185">Reference proteome</keyword>
<proteinExistence type="inferred from homology"/>
<gene>
    <name evidence="6" type="ORF">D9Q98_003330</name>
</gene>
<evidence type="ECO:0000313" key="6">
    <source>
        <dbReference type="EMBL" id="KAI3433520.1"/>
    </source>
</evidence>
<reference evidence="6" key="2">
    <citation type="submission" date="2020-11" db="EMBL/GenBank/DDBJ databases">
        <authorList>
            <person name="Cecchin M."/>
            <person name="Marcolungo L."/>
            <person name="Rossato M."/>
            <person name="Girolomoni L."/>
            <person name="Cosentino E."/>
            <person name="Cuine S."/>
            <person name="Li-Beisson Y."/>
            <person name="Delledonne M."/>
            <person name="Ballottari M."/>
        </authorList>
    </citation>
    <scope>NUCLEOTIDE SEQUENCE</scope>
    <source>
        <strain evidence="6">211/11P</strain>
        <tissue evidence="6">Whole cell</tissue>
    </source>
</reference>
<sequence length="394" mass="42141">MTITSSKATAAGICTTVVDVGGVPTELLEIDAVGTASPDVQLLIIPGNPGAAPFYVDFMQHLAQLMGGRAAVATVSNLGMAADLNPAGQVYDLAQQVDHKVALLQQRFTGPGRPPLVILAHSIGAYMAIHATHRLDLGDCTGAAVAPAPNARMTAASEWDWPDAAAPPPSLITGDSQAAAMGMQQAAEGETRRQRDVAQQQSATQQQNSREQGSGIIKVIALYPFLQVDPSCTRQRRLAWLTRHHALVARLAGGLGLLPVGVRRGLVRLLGGAMDAHAVDTVADVFASRDCVANGLFMGCSEFQLLAAPADWWLLQWLGSRFAVFVAPNDVWFKEWKWQEMHRQVPDVESYLVETQTHAFCVSTEQSRDLAARIVPIVEAALASSGSRLRSWAA</sequence>
<dbReference type="Proteomes" id="UP001055712">
    <property type="component" value="Unassembled WGS sequence"/>
</dbReference>
<dbReference type="PANTHER" id="PTHR13390:SF0">
    <property type="entry name" value="LIPID DROPLET-ASSOCIATED HYDROLASE"/>
    <property type="match status" value="1"/>
</dbReference>
<evidence type="ECO:0000256" key="5">
    <source>
        <dbReference type="SAM" id="MobiDB-lite"/>
    </source>
</evidence>
<dbReference type="GO" id="GO:0016298">
    <property type="term" value="F:lipase activity"/>
    <property type="evidence" value="ECO:0007669"/>
    <property type="project" value="InterPro"/>
</dbReference>
<feature type="compositionally biased region" description="Low complexity" evidence="5">
    <location>
        <begin position="197"/>
        <end position="210"/>
    </location>
</feature>
<dbReference type="InterPro" id="IPR029058">
    <property type="entry name" value="AB_hydrolase_fold"/>
</dbReference>
<dbReference type="GO" id="GO:0005811">
    <property type="term" value="C:lipid droplet"/>
    <property type="evidence" value="ECO:0007669"/>
    <property type="project" value="UniProtKB-SubCell"/>
</dbReference>
<dbReference type="AlphaFoldDB" id="A0A9D4YZB9"/>
<dbReference type="SUPFAM" id="SSF53474">
    <property type="entry name" value="alpha/beta-Hydrolases"/>
    <property type="match status" value="1"/>
</dbReference>
<dbReference type="Gene3D" id="3.40.50.1820">
    <property type="entry name" value="alpha/beta hydrolase"/>
    <property type="match status" value="1"/>
</dbReference>
<reference evidence="6" key="1">
    <citation type="journal article" date="2019" name="Plant J.">
        <title>Chlorella vulgaris genome assembly and annotation reveals the molecular basis for metabolic acclimation to high light conditions.</title>
        <authorList>
            <person name="Cecchin M."/>
            <person name="Marcolungo L."/>
            <person name="Rossato M."/>
            <person name="Girolomoni L."/>
            <person name="Cosentino E."/>
            <person name="Cuine S."/>
            <person name="Li-Beisson Y."/>
            <person name="Delledonne M."/>
            <person name="Ballottari M."/>
        </authorList>
    </citation>
    <scope>NUCLEOTIDE SEQUENCE</scope>
    <source>
        <strain evidence="6">211/11P</strain>
    </source>
</reference>
<dbReference type="EMBL" id="SIDB01000004">
    <property type="protein sequence ID" value="KAI3433520.1"/>
    <property type="molecule type" value="Genomic_DNA"/>
</dbReference>
<protein>
    <submittedName>
        <fullName evidence="6">Uncharacterized protein</fullName>
    </submittedName>
</protein>
<evidence type="ECO:0000256" key="2">
    <source>
        <dbReference type="ARBA" id="ARBA00008300"/>
    </source>
</evidence>
<evidence type="ECO:0000313" key="7">
    <source>
        <dbReference type="Proteomes" id="UP001055712"/>
    </source>
</evidence>
<dbReference type="InterPro" id="IPR019363">
    <property type="entry name" value="LDAH"/>
</dbReference>
<keyword evidence="4" id="KW-0378">Hydrolase</keyword>
<evidence type="ECO:0000256" key="1">
    <source>
        <dbReference type="ARBA" id="ARBA00004502"/>
    </source>
</evidence>
<comment type="caution">
    <text evidence="6">The sequence shown here is derived from an EMBL/GenBank/DDBJ whole genome shotgun (WGS) entry which is preliminary data.</text>
</comment>
<dbReference type="GO" id="GO:0019915">
    <property type="term" value="P:lipid storage"/>
    <property type="evidence" value="ECO:0007669"/>
    <property type="project" value="InterPro"/>
</dbReference>
<organism evidence="6 7">
    <name type="scientific">Chlorella vulgaris</name>
    <name type="common">Green alga</name>
    <dbReference type="NCBI Taxonomy" id="3077"/>
    <lineage>
        <taxon>Eukaryota</taxon>
        <taxon>Viridiplantae</taxon>
        <taxon>Chlorophyta</taxon>
        <taxon>core chlorophytes</taxon>
        <taxon>Trebouxiophyceae</taxon>
        <taxon>Chlorellales</taxon>
        <taxon>Chlorellaceae</taxon>
        <taxon>Chlorella clade</taxon>
        <taxon>Chlorella</taxon>
    </lineage>
</organism>
<comment type="similarity">
    <text evidence="2">Belongs to the AB hydrolase superfamily. LDAH family.</text>
</comment>
<dbReference type="OrthoDB" id="448051at2759"/>
<accession>A0A9D4YZB9</accession>
<keyword evidence="3" id="KW-0551">Lipid droplet</keyword>
<dbReference type="PANTHER" id="PTHR13390">
    <property type="entry name" value="LIPASE"/>
    <property type="match status" value="1"/>
</dbReference>
<comment type="subcellular location">
    <subcellularLocation>
        <location evidence="1">Lipid droplet</location>
    </subcellularLocation>
</comment>
<name>A0A9D4YZB9_CHLVU</name>
<feature type="region of interest" description="Disordered" evidence="5">
    <location>
        <begin position="160"/>
        <end position="210"/>
    </location>
</feature>
<feature type="compositionally biased region" description="Low complexity" evidence="5">
    <location>
        <begin position="177"/>
        <end position="188"/>
    </location>
</feature>
<dbReference type="Pfam" id="PF10230">
    <property type="entry name" value="LIDHydrolase"/>
    <property type="match status" value="2"/>
</dbReference>